<dbReference type="STRING" id="1548.CSCA_3742"/>
<protein>
    <submittedName>
        <fullName evidence="2">TOPRIM domain-containing protein</fullName>
    </submittedName>
</protein>
<proteinExistence type="predicted"/>
<dbReference type="HOGENOM" id="CLU_012815_0_0_9"/>
<reference evidence="2 3" key="1">
    <citation type="journal article" date="2015" name="J. Biotechnol.">
        <title>Complete genome sequence of a malodorant-producing acetogen, Clostridium scatologenes ATCC 25775(T).</title>
        <authorList>
            <person name="Zhu Z."/>
            <person name="Guo T."/>
            <person name="Zheng H."/>
            <person name="Song T."/>
            <person name="Ouyang P."/>
            <person name="Xie J."/>
        </authorList>
    </citation>
    <scope>NUCLEOTIDE SEQUENCE [LARGE SCALE GENOMIC DNA]</scope>
    <source>
        <strain evidence="2 3">ATCC 25775</strain>
    </source>
</reference>
<dbReference type="Proteomes" id="UP000033115">
    <property type="component" value="Chromosome"/>
</dbReference>
<sequence>MNRSGKKTEKTSVRKSVLGAMIHYVELGLPIIPCNGKIPLIKDWQNRQPPNSEEVEKWANNWSEMNVGLALGSTSGIIGIDIDGEAAISRLKKLSKGDIPTTWSFQTPGGGKRYLYKVPDGVATKKYVETLEGDHSEIALLGDGQQTILPPSIHPNGGRYKWYKDKSYKDIELADAPQWMLDLMTGKITKKAKVVKQEAKEDNGNISDAEEVFERLSRRCTNFKNALEIQKTKGLAEGVWFMWVRLLVSAGHGDAAMEFSKLSTKHDERSEERVSKLIDEMPNGGAMIRCITFSCDECDVEKCFCKVNENEEGNITNSPGSFIKDMTSILPPSDTAYRPYLEALETVAEYDIDEDGNLCGYDKKGNPYTIANFVAKPELEIIRDDGISEERSFRIEGLQRGQSLPAIDVSAADFLSMNWVMKAWGIGASIRAGMGKKDQCRDAIQNMALDTEKLRIFTHLGWQRLIDRKWVYLHSDGCVGSDNITVEVEKGLQKYVLPSKVNDLKKAVNASKALLEIAPKVVTIPLLALCYLAPLNDAFKRAGIEPNFLVWLYGGTGTRKTTTALLFLCHFGKFNGKTPPASFKDTANAIERKSFATKDTVLLIDDYHPESSKYESEKMAQIAQRILRMFGDRIGRGRLKSTIEFQKEYPPRGEAIVTGEDIPVGQSSVARFLGVEILQGDVDLEKLTEAQNKSSLLAEAMLGYIKWLIPQMEELPNTLSEKFAEKREHFQKSAAHGRLGEAAAWLAIAFEIMLEYFKFAGVCSEEEIQILKKESEEVLTALILKQNSIVNEEKPVEIFVKILKELMISGKIRVESLKQIASQDTLFTTGETIGWKDDNFYYLRPEVTYNAVNKFLASRGQKFPILERTLWKQLDEAGLIQTEKSGEGKVQRCPKKAVPKKVGQKETERLRLLHLKRIALDSEEK</sequence>
<organism evidence="2 3">
    <name type="scientific">Clostridium scatologenes</name>
    <dbReference type="NCBI Taxonomy" id="1548"/>
    <lineage>
        <taxon>Bacteria</taxon>
        <taxon>Bacillati</taxon>
        <taxon>Bacillota</taxon>
        <taxon>Clostridia</taxon>
        <taxon>Eubacteriales</taxon>
        <taxon>Clostridiaceae</taxon>
        <taxon>Clostridium</taxon>
    </lineage>
</organism>
<dbReference type="EMBL" id="CP009933">
    <property type="protein sequence ID" value="AKA70867.1"/>
    <property type="molecule type" value="Genomic_DNA"/>
</dbReference>
<keyword evidence="3" id="KW-1185">Reference proteome</keyword>
<evidence type="ECO:0000313" key="2">
    <source>
        <dbReference type="EMBL" id="AKA70867.1"/>
    </source>
</evidence>
<evidence type="ECO:0000259" key="1">
    <source>
        <dbReference type="SMART" id="SM00943"/>
    </source>
</evidence>
<evidence type="ECO:0000313" key="3">
    <source>
        <dbReference type="Proteomes" id="UP000033115"/>
    </source>
</evidence>
<accession>A0A0E3JQF9</accession>
<feature type="domain" description="DNA primase/polymerase bifunctional N-terminal" evidence="1">
    <location>
        <begin position="21"/>
        <end position="180"/>
    </location>
</feature>
<dbReference type="Pfam" id="PF09250">
    <property type="entry name" value="Prim-Pol"/>
    <property type="match status" value="1"/>
</dbReference>
<dbReference type="SMART" id="SM00943">
    <property type="entry name" value="Prim-Pol"/>
    <property type="match status" value="1"/>
</dbReference>
<dbReference type="SUPFAM" id="SSF56747">
    <property type="entry name" value="Prim-pol domain"/>
    <property type="match status" value="1"/>
</dbReference>
<dbReference type="RefSeq" id="WP_029159050.1">
    <property type="nucleotide sequence ID" value="NZ_CP009933.1"/>
</dbReference>
<dbReference type="AlphaFoldDB" id="A0A0E3JQF9"/>
<name>A0A0E3JQF9_CLOSL</name>
<dbReference type="Gene3D" id="3.30.720.160">
    <property type="entry name" value="Bifunctional DNA primase/polymerase, N-terminal"/>
    <property type="match status" value="1"/>
</dbReference>
<dbReference type="CDD" id="cd04859">
    <property type="entry name" value="Prim_Pol"/>
    <property type="match status" value="1"/>
</dbReference>
<gene>
    <name evidence="2" type="ORF">CSCA_3742</name>
</gene>
<dbReference type="KEGG" id="csq:CSCA_3742"/>
<dbReference type="InterPro" id="IPR015330">
    <property type="entry name" value="DNA_primase/pol_bifunc_N"/>
</dbReference>